<feature type="region of interest" description="Disordered" evidence="1">
    <location>
        <begin position="122"/>
        <end position="141"/>
    </location>
</feature>
<evidence type="ECO:0000313" key="2">
    <source>
        <dbReference type="EMBL" id="RZF48131.1"/>
    </source>
</evidence>
<dbReference type="InParanoid" id="A0A482XT78"/>
<name>A0A482XT78_LAOST</name>
<comment type="caution">
    <text evidence="2">The sequence shown here is derived from an EMBL/GenBank/DDBJ whole genome shotgun (WGS) entry which is preliminary data.</text>
</comment>
<dbReference type="Proteomes" id="UP000291343">
    <property type="component" value="Unassembled WGS sequence"/>
</dbReference>
<dbReference type="AlphaFoldDB" id="A0A482XT78"/>
<organism evidence="2 3">
    <name type="scientific">Laodelphax striatellus</name>
    <name type="common">Small brown planthopper</name>
    <name type="synonym">Delphax striatella</name>
    <dbReference type="NCBI Taxonomy" id="195883"/>
    <lineage>
        <taxon>Eukaryota</taxon>
        <taxon>Metazoa</taxon>
        <taxon>Ecdysozoa</taxon>
        <taxon>Arthropoda</taxon>
        <taxon>Hexapoda</taxon>
        <taxon>Insecta</taxon>
        <taxon>Pterygota</taxon>
        <taxon>Neoptera</taxon>
        <taxon>Paraneoptera</taxon>
        <taxon>Hemiptera</taxon>
        <taxon>Auchenorrhyncha</taxon>
        <taxon>Fulgoroidea</taxon>
        <taxon>Delphacidae</taxon>
        <taxon>Criomorphinae</taxon>
        <taxon>Laodelphax</taxon>
    </lineage>
</organism>
<sequence>MLDFRCTIKVSPCITKCLENFTLQVSELVSKIKQHFSDEPPGTVRRVVIYCDGSCDCNDRYLSVGVEKLKEIEKSMGNNSKKFIKTKTELLFGNDRGDHINLGKETENESRVSNMQTNELIPKSAFQGEKNPQTIIPIESGIENAKMRKKLRKPKSTLQGEKI</sequence>
<keyword evidence="3" id="KW-1185">Reference proteome</keyword>
<proteinExistence type="predicted"/>
<dbReference type="EMBL" id="QKKF02002849">
    <property type="protein sequence ID" value="RZF48131.1"/>
    <property type="molecule type" value="Genomic_DNA"/>
</dbReference>
<protein>
    <submittedName>
        <fullName evidence="2">Uncharacterized protein</fullName>
    </submittedName>
</protein>
<evidence type="ECO:0000313" key="3">
    <source>
        <dbReference type="Proteomes" id="UP000291343"/>
    </source>
</evidence>
<evidence type="ECO:0000256" key="1">
    <source>
        <dbReference type="SAM" id="MobiDB-lite"/>
    </source>
</evidence>
<accession>A0A482XT78</accession>
<reference evidence="2 3" key="1">
    <citation type="journal article" date="2017" name="Gigascience">
        <title>Genome sequence of the small brown planthopper, Laodelphax striatellus.</title>
        <authorList>
            <person name="Zhu J."/>
            <person name="Jiang F."/>
            <person name="Wang X."/>
            <person name="Yang P."/>
            <person name="Bao Y."/>
            <person name="Zhao W."/>
            <person name="Wang W."/>
            <person name="Lu H."/>
            <person name="Wang Q."/>
            <person name="Cui N."/>
            <person name="Li J."/>
            <person name="Chen X."/>
            <person name="Luo L."/>
            <person name="Yu J."/>
            <person name="Kang L."/>
            <person name="Cui F."/>
        </authorList>
    </citation>
    <scope>NUCLEOTIDE SEQUENCE [LARGE SCALE GENOMIC DNA]</scope>
    <source>
        <strain evidence="2">Lst14</strain>
    </source>
</reference>
<gene>
    <name evidence="2" type="ORF">LSTR_LSTR002197</name>
</gene>